<dbReference type="Proteomes" id="UP000010482">
    <property type="component" value="Chromosome"/>
</dbReference>
<dbReference type="Pfam" id="PF12169">
    <property type="entry name" value="DNA_pol3_gamma3"/>
    <property type="match status" value="1"/>
</dbReference>
<evidence type="ECO:0000256" key="2">
    <source>
        <dbReference type="ARBA" id="ARBA00022679"/>
    </source>
</evidence>
<feature type="region of interest" description="Disordered" evidence="11">
    <location>
        <begin position="659"/>
        <end position="749"/>
    </location>
</feature>
<evidence type="ECO:0000256" key="5">
    <source>
        <dbReference type="ARBA" id="ARBA00022723"/>
    </source>
</evidence>
<dbReference type="InterPro" id="IPR003587">
    <property type="entry name" value="Hint_dom_N"/>
</dbReference>
<evidence type="ECO:0000256" key="10">
    <source>
        <dbReference type="RuleBase" id="RU364063"/>
    </source>
</evidence>
<reference evidence="14" key="1">
    <citation type="submission" date="2012-04" db="EMBL/GenBank/DDBJ databases">
        <title>Finished genome of Dactylococcopsis salina PCC 8305.</title>
        <authorList>
            <consortium name="US DOE Joint Genome Institute"/>
            <person name="Gugger M."/>
            <person name="Coursin T."/>
            <person name="Rippka R."/>
            <person name="Tandeau De Marsac N."/>
            <person name="Huntemann M."/>
            <person name="Wei C.-L."/>
            <person name="Han J."/>
            <person name="Detter J.C."/>
            <person name="Han C."/>
            <person name="Tapia R."/>
            <person name="Daligault H."/>
            <person name="Chen A."/>
            <person name="Krypides N."/>
            <person name="Mavromatis K."/>
            <person name="Markowitz V."/>
            <person name="Szeto E."/>
            <person name="Ivanova N."/>
            <person name="Ovchinnikova G."/>
            <person name="Pagani I."/>
            <person name="Pati A."/>
            <person name="Goodwin L."/>
            <person name="Peters L."/>
            <person name="Pitluck S."/>
            <person name="Woyke T."/>
            <person name="Kerfeld C."/>
        </authorList>
    </citation>
    <scope>NUCLEOTIDE SEQUENCE [LARGE SCALE GENOMIC DNA]</scope>
    <source>
        <strain evidence="14">PCC 8305</strain>
    </source>
</reference>
<evidence type="ECO:0000256" key="3">
    <source>
        <dbReference type="ARBA" id="ARBA00022695"/>
    </source>
</evidence>
<dbReference type="InterPro" id="IPR045085">
    <property type="entry name" value="HLD_clamp_pol_III_gamma_tau"/>
</dbReference>
<dbReference type="SMART" id="SM00306">
    <property type="entry name" value="HintN"/>
    <property type="match status" value="1"/>
</dbReference>
<keyword evidence="7" id="KW-0862">Zinc</keyword>
<dbReference type="eggNOG" id="COG1372">
    <property type="taxonomic scope" value="Bacteria"/>
</dbReference>
<feature type="compositionally biased region" description="Polar residues" evidence="11">
    <location>
        <begin position="661"/>
        <end position="670"/>
    </location>
</feature>
<organism evidence="14 15">
    <name type="scientific">Dactylococcopsis salina (strain PCC 8305)</name>
    <name type="common">Myxobactron salinum</name>
    <dbReference type="NCBI Taxonomy" id="13035"/>
    <lineage>
        <taxon>Bacteria</taxon>
        <taxon>Bacillati</taxon>
        <taxon>Cyanobacteriota</taxon>
        <taxon>Cyanophyceae</taxon>
        <taxon>Nodosilineales</taxon>
        <taxon>Cymatolegaceae</taxon>
        <taxon>Dactylococcopsis</taxon>
    </lineage>
</organism>
<accession>K9YYP7</accession>
<keyword evidence="9" id="KW-0175">Coiled coil</keyword>
<feature type="compositionally biased region" description="Polar residues" evidence="11">
    <location>
        <begin position="526"/>
        <end position="538"/>
    </location>
</feature>
<dbReference type="HOGENOM" id="CLU_006229_2_0_3"/>
<evidence type="ECO:0000259" key="12">
    <source>
        <dbReference type="SMART" id="SM00305"/>
    </source>
</evidence>
<evidence type="ECO:0000256" key="4">
    <source>
        <dbReference type="ARBA" id="ARBA00022705"/>
    </source>
</evidence>
<dbReference type="AlphaFoldDB" id="K9YYP7"/>
<dbReference type="NCBIfam" id="TIGR02397">
    <property type="entry name" value="dnaX_nterm"/>
    <property type="match status" value="2"/>
</dbReference>
<dbReference type="GO" id="GO:0005524">
    <property type="term" value="F:ATP binding"/>
    <property type="evidence" value="ECO:0007669"/>
    <property type="project" value="UniProtKB-KW"/>
</dbReference>
<dbReference type="PROSITE" id="PS50818">
    <property type="entry name" value="INTEIN_C_TER"/>
    <property type="match status" value="1"/>
</dbReference>
<dbReference type="FunFam" id="3.40.50.300:FF:000014">
    <property type="entry name" value="DNA polymerase III subunit gamma/tau"/>
    <property type="match status" value="1"/>
</dbReference>
<dbReference type="PROSITE" id="PS50817">
    <property type="entry name" value="INTEIN_N_TER"/>
    <property type="match status" value="1"/>
</dbReference>
<dbReference type="eggNOG" id="COG2812">
    <property type="taxonomic scope" value="Bacteria"/>
</dbReference>
<dbReference type="InterPro" id="IPR006141">
    <property type="entry name" value="Intein_N"/>
</dbReference>
<dbReference type="SUPFAM" id="SSF51294">
    <property type="entry name" value="Hedgehog/intein (Hint) domain"/>
    <property type="match status" value="1"/>
</dbReference>
<evidence type="ECO:0000256" key="7">
    <source>
        <dbReference type="ARBA" id="ARBA00022833"/>
    </source>
</evidence>
<dbReference type="PATRIC" id="fig|13035.3.peg.2997"/>
<dbReference type="GO" id="GO:0009360">
    <property type="term" value="C:DNA polymerase III complex"/>
    <property type="evidence" value="ECO:0007669"/>
    <property type="project" value="InterPro"/>
</dbReference>
<dbReference type="STRING" id="13035.Dacsa_2627"/>
<dbReference type="SUPFAM" id="SSF48019">
    <property type="entry name" value="post-AAA+ oligomerization domain-like"/>
    <property type="match status" value="1"/>
</dbReference>
<gene>
    <name evidence="10" type="primary">dnaX</name>
    <name evidence="14" type="ORF">Dacsa_2627</name>
</gene>
<dbReference type="InterPro" id="IPR008921">
    <property type="entry name" value="DNA_pol3_clamp-load_cplx_C"/>
</dbReference>
<dbReference type="KEGG" id="dsl:Dacsa_2627"/>
<dbReference type="InterPro" id="IPR022754">
    <property type="entry name" value="DNA_pol_III_gamma-3"/>
</dbReference>
<dbReference type="InterPro" id="IPR003586">
    <property type="entry name" value="Hint_dom_C"/>
</dbReference>
<dbReference type="FunFam" id="3.40.50.300:FF:004780">
    <property type="entry name" value="DNA polymerase III subunit"/>
    <property type="match status" value="1"/>
</dbReference>
<evidence type="ECO:0000313" key="14">
    <source>
        <dbReference type="EMBL" id="AFZ51213.1"/>
    </source>
</evidence>
<keyword evidence="8 10" id="KW-0067">ATP-binding</keyword>
<feature type="domain" description="Hint" evidence="13">
    <location>
        <begin position="142"/>
        <end position="236"/>
    </location>
</feature>
<comment type="subunit">
    <text evidence="10">DNA polymerase III contains a core (composed of alpha, epsilon and theta chains) that associates with a tau subunit. This core dimerizes to form the POLIII' complex. PolIII' associates with the gamma complex (composed of gamma, delta, delta', psi and chi chains) and with the beta chain to form the complete DNA polymerase III complex.</text>
</comment>
<evidence type="ECO:0000256" key="9">
    <source>
        <dbReference type="ARBA" id="ARBA00023054"/>
    </source>
</evidence>
<keyword evidence="15" id="KW-1185">Reference proteome</keyword>
<dbReference type="PANTHER" id="PTHR11669:SF0">
    <property type="entry name" value="PROTEIN STICHEL-LIKE 2"/>
    <property type="match status" value="1"/>
</dbReference>
<dbReference type="NCBIfam" id="TIGR01445">
    <property type="entry name" value="intein_Nterm"/>
    <property type="match status" value="1"/>
</dbReference>
<sequence>MLILSAFLSVVGTVMPYEPLHQKYRPQTFADLVGQSAIGDTLSNAIERQRIAPAYLFSGPRGTGKTSSARILAKSLNCINSKQPTAQPCNQCEVCRSIVNGSALDIVEIDAASNTGVDNIREIIDRSSFAPVKCRYKLYVIDECLTGDSLIQTSAGVMRIDNPDLEGKKVLSYNETTQRWEEKKVLRWLNQGVKPTVKIKTTHRELRCTENHLIRTDQGWIKAKNLKAGIKILSPVNVDVEYQFPQWSTNLEKVESVHRVGKESVYDLEVEQNHNFVANGLLVHNCHMLSTAAFNALLKTLEEPPPRVVFVLATTDPQRVIPTIISRCQRFDFQRIPLSAMIAHLRYIAQKEQIEITEEALTVIAQVSHGGLRDAQSLLDQLSLLSGEISLDRVWDLVGAIPEQDLIALLQAIKQENGEQIVTLCRQLLDRGREPIIVLESLAGLYRDLLIAKTAPQRSELVALTASTWEQICKLAQDWEVREILAGQKHLQKSEAQVKQTTQPRLWLEVTLLGLLAVNQPSTETSPLVKTVSLPQTASKDEPKPKPPAKPEQPSPPSEVPKTTAVKSESETTTAPSETPDTANVVQIWTQMLERLPPPTKPLVKDHCSLLAIEGNIAVVGVRNQHLFPFAKKRQKDLEQALTAILKRDITVKLEVKGEQKFQSAASPVSTPEKKTDNPLPPPPQENRKPSPVVEEVKKEPEVTETRSISTPDVSETNQNEETATDSTVDVSDVPETNQNEETETDEKTLKKAAKDLADVFKGEIIEFNQSDG</sequence>
<comment type="function">
    <text evidence="10">DNA polymerase III is a complex, multichain enzyme responsible for most of the replicative synthesis in bacteria. This DNA polymerase also exhibits 3' to 5' exonuclease activity.</text>
</comment>
<evidence type="ECO:0000313" key="15">
    <source>
        <dbReference type="Proteomes" id="UP000010482"/>
    </source>
</evidence>
<keyword evidence="4 10" id="KW-0235">DNA replication</keyword>
<dbReference type="Pfam" id="PF13177">
    <property type="entry name" value="DNA_pol3_delta2"/>
    <property type="match status" value="2"/>
</dbReference>
<feature type="domain" description="Hint" evidence="12">
    <location>
        <begin position="246"/>
        <end position="291"/>
    </location>
</feature>
<comment type="similarity">
    <text evidence="1 10">Belongs to the DnaX/STICHEL family.</text>
</comment>
<feature type="compositionally biased region" description="Pro residues" evidence="11">
    <location>
        <begin position="546"/>
        <end position="559"/>
    </location>
</feature>
<evidence type="ECO:0000256" key="8">
    <source>
        <dbReference type="ARBA" id="ARBA00022840"/>
    </source>
</evidence>
<dbReference type="InterPro" id="IPR012763">
    <property type="entry name" value="DNA_pol_III_sug/sutau_N"/>
</dbReference>
<keyword evidence="2 10" id="KW-0808">Transferase</keyword>
<dbReference type="InterPro" id="IPR036844">
    <property type="entry name" value="Hint_dom_sf"/>
</dbReference>
<dbReference type="GO" id="GO:0006261">
    <property type="term" value="P:DNA-templated DNA replication"/>
    <property type="evidence" value="ECO:0007669"/>
    <property type="project" value="TreeGrafter"/>
</dbReference>
<feature type="region of interest" description="Disordered" evidence="11">
    <location>
        <begin position="526"/>
        <end position="583"/>
    </location>
</feature>
<dbReference type="PANTHER" id="PTHR11669">
    <property type="entry name" value="REPLICATION FACTOR C / DNA POLYMERASE III GAMMA-TAU SUBUNIT"/>
    <property type="match status" value="1"/>
</dbReference>
<keyword evidence="5" id="KW-0479">Metal-binding</keyword>
<dbReference type="GO" id="GO:0046872">
    <property type="term" value="F:metal ion binding"/>
    <property type="evidence" value="ECO:0007669"/>
    <property type="project" value="UniProtKB-KW"/>
</dbReference>
<keyword evidence="6 10" id="KW-0547">Nucleotide-binding</keyword>
<dbReference type="SMART" id="SM00305">
    <property type="entry name" value="HintC"/>
    <property type="match status" value="1"/>
</dbReference>
<dbReference type="Gene3D" id="3.40.50.300">
    <property type="entry name" value="P-loop containing nucleotide triphosphate hydrolases"/>
    <property type="match status" value="1"/>
</dbReference>
<name>K9YYP7_DACS8</name>
<dbReference type="InterPro" id="IPR027417">
    <property type="entry name" value="P-loop_NTPase"/>
</dbReference>
<dbReference type="EC" id="2.7.7.7" evidence="10"/>
<dbReference type="CDD" id="cd00081">
    <property type="entry name" value="Hint"/>
    <property type="match status" value="1"/>
</dbReference>
<evidence type="ECO:0000256" key="6">
    <source>
        <dbReference type="ARBA" id="ARBA00022741"/>
    </source>
</evidence>
<evidence type="ECO:0000256" key="1">
    <source>
        <dbReference type="ARBA" id="ARBA00006360"/>
    </source>
</evidence>
<dbReference type="InterPro" id="IPR054506">
    <property type="entry name" value="DnaA_N-like_STI"/>
</dbReference>
<dbReference type="Pfam" id="PF22608">
    <property type="entry name" value="DNAX_ATPase_lid"/>
    <property type="match status" value="1"/>
</dbReference>
<dbReference type="GO" id="GO:0016539">
    <property type="term" value="P:intein-mediated protein splicing"/>
    <property type="evidence" value="ECO:0007669"/>
    <property type="project" value="InterPro"/>
</dbReference>
<dbReference type="FunFam" id="1.10.8.60:FF:000013">
    <property type="entry name" value="DNA polymerase III subunit gamma/tau"/>
    <property type="match status" value="1"/>
</dbReference>
<dbReference type="Pfam" id="PF23007">
    <property type="entry name" value="DnaA_N-like_STI"/>
    <property type="match status" value="1"/>
</dbReference>
<proteinExistence type="inferred from homology"/>
<feature type="compositionally biased region" description="Polar residues" evidence="11">
    <location>
        <begin position="707"/>
        <end position="730"/>
    </location>
</feature>
<protein>
    <recommendedName>
        <fullName evidence="10">DNA polymerase III subunit gamma/tau</fullName>
        <ecNumber evidence="10">2.7.7.7</ecNumber>
    </recommendedName>
</protein>
<dbReference type="Gene3D" id="2.170.16.10">
    <property type="entry name" value="Hedgehog/Intein (Hint) domain"/>
    <property type="match status" value="1"/>
</dbReference>
<dbReference type="Gene3D" id="1.10.8.60">
    <property type="match status" value="1"/>
</dbReference>
<dbReference type="GO" id="GO:0003677">
    <property type="term" value="F:DNA binding"/>
    <property type="evidence" value="ECO:0007669"/>
    <property type="project" value="InterPro"/>
</dbReference>
<evidence type="ECO:0000259" key="13">
    <source>
        <dbReference type="SMART" id="SM00306"/>
    </source>
</evidence>
<dbReference type="NCBIfam" id="TIGR01443">
    <property type="entry name" value="intein_Cterm"/>
    <property type="match status" value="1"/>
</dbReference>
<evidence type="ECO:0000256" key="11">
    <source>
        <dbReference type="SAM" id="MobiDB-lite"/>
    </source>
</evidence>
<dbReference type="GO" id="GO:0003887">
    <property type="term" value="F:DNA-directed DNA polymerase activity"/>
    <property type="evidence" value="ECO:0007669"/>
    <property type="project" value="UniProtKB-KW"/>
</dbReference>
<feature type="compositionally biased region" description="Low complexity" evidence="11">
    <location>
        <begin position="571"/>
        <end position="583"/>
    </location>
</feature>
<dbReference type="SUPFAM" id="SSF52540">
    <property type="entry name" value="P-loop containing nucleoside triphosphate hydrolases"/>
    <property type="match status" value="1"/>
</dbReference>
<feature type="compositionally biased region" description="Basic and acidic residues" evidence="11">
    <location>
        <begin position="695"/>
        <end position="705"/>
    </location>
</feature>
<dbReference type="EMBL" id="CP003944">
    <property type="protein sequence ID" value="AFZ51213.1"/>
    <property type="molecule type" value="Genomic_DNA"/>
</dbReference>
<dbReference type="Gene3D" id="1.20.272.10">
    <property type="match status" value="1"/>
</dbReference>
<comment type="catalytic activity">
    <reaction evidence="10">
        <text>DNA(n) + a 2'-deoxyribonucleoside 5'-triphosphate = DNA(n+1) + diphosphate</text>
        <dbReference type="Rhea" id="RHEA:22508"/>
        <dbReference type="Rhea" id="RHEA-COMP:17339"/>
        <dbReference type="Rhea" id="RHEA-COMP:17340"/>
        <dbReference type="ChEBI" id="CHEBI:33019"/>
        <dbReference type="ChEBI" id="CHEBI:61560"/>
        <dbReference type="ChEBI" id="CHEBI:173112"/>
        <dbReference type="EC" id="2.7.7.7"/>
    </reaction>
</comment>
<dbReference type="InterPro" id="IPR050238">
    <property type="entry name" value="DNA_Rep/Repair_Clamp_Loader"/>
</dbReference>
<keyword evidence="10" id="KW-0239">DNA-directed DNA polymerase</keyword>
<dbReference type="InterPro" id="IPR030934">
    <property type="entry name" value="Intein_C"/>
</dbReference>
<keyword evidence="3 10" id="KW-0548">Nucleotidyltransferase</keyword>